<dbReference type="InterPro" id="IPR016454">
    <property type="entry name" value="Cysteine_dSase"/>
</dbReference>
<proteinExistence type="inferred from homology"/>
<name>A0A523URP3_UNCAE</name>
<evidence type="ECO:0000313" key="11">
    <source>
        <dbReference type="Proteomes" id="UP000320679"/>
    </source>
</evidence>
<evidence type="ECO:0000256" key="1">
    <source>
        <dbReference type="ARBA" id="ARBA00001933"/>
    </source>
</evidence>
<dbReference type="EMBL" id="SOJK01000177">
    <property type="protein sequence ID" value="TET45212.1"/>
    <property type="molecule type" value="Genomic_DNA"/>
</dbReference>
<keyword evidence="7" id="KW-0411">Iron-sulfur</keyword>
<evidence type="ECO:0000256" key="2">
    <source>
        <dbReference type="ARBA" id="ARBA00006490"/>
    </source>
</evidence>
<dbReference type="PIRSF" id="PIRSF005572">
    <property type="entry name" value="NifS"/>
    <property type="match status" value="1"/>
</dbReference>
<reference evidence="10 11" key="1">
    <citation type="submission" date="2019-03" db="EMBL/GenBank/DDBJ databases">
        <title>Metabolic potential of uncultured bacteria and archaea associated with petroleum seepage in deep-sea sediments.</title>
        <authorList>
            <person name="Dong X."/>
            <person name="Hubert C."/>
        </authorList>
    </citation>
    <scope>NUCLEOTIDE SEQUENCE [LARGE SCALE GENOMIC DNA]</scope>
    <source>
        <strain evidence="10">E29_bin78</strain>
    </source>
</reference>
<gene>
    <name evidence="10" type="ORF">E3J59_04095</name>
</gene>
<comment type="similarity">
    <text evidence="2">Belongs to the class-V pyridoxal-phosphate-dependent aminotransferase family. NifS/IscS subfamily.</text>
</comment>
<evidence type="ECO:0000256" key="5">
    <source>
        <dbReference type="ARBA" id="ARBA00022898"/>
    </source>
</evidence>
<dbReference type="AlphaFoldDB" id="A0A523URP3"/>
<dbReference type="Gene3D" id="3.40.640.10">
    <property type="entry name" value="Type I PLP-dependent aspartate aminotransferase-like (Major domain)"/>
    <property type="match status" value="1"/>
</dbReference>
<organism evidence="10 11">
    <name type="scientific">Aerophobetes bacterium</name>
    <dbReference type="NCBI Taxonomy" id="2030807"/>
    <lineage>
        <taxon>Bacteria</taxon>
        <taxon>Candidatus Aerophobota</taxon>
    </lineage>
</organism>
<dbReference type="PANTHER" id="PTHR11601:SF34">
    <property type="entry name" value="CYSTEINE DESULFURASE"/>
    <property type="match status" value="1"/>
</dbReference>
<keyword evidence="4" id="KW-0479">Metal-binding</keyword>
<dbReference type="Proteomes" id="UP000320679">
    <property type="component" value="Unassembled WGS sequence"/>
</dbReference>
<evidence type="ECO:0000256" key="6">
    <source>
        <dbReference type="ARBA" id="ARBA00023004"/>
    </source>
</evidence>
<dbReference type="GO" id="GO:0031071">
    <property type="term" value="F:cysteine desulfurase activity"/>
    <property type="evidence" value="ECO:0007669"/>
    <property type="project" value="UniProtKB-EC"/>
</dbReference>
<dbReference type="InterPro" id="IPR015424">
    <property type="entry name" value="PyrdxlP-dep_Trfase"/>
</dbReference>
<comment type="cofactor">
    <cofactor evidence="1">
        <name>pyridoxal 5'-phosphate</name>
        <dbReference type="ChEBI" id="CHEBI:597326"/>
    </cofactor>
</comment>
<dbReference type="GO" id="GO:0046872">
    <property type="term" value="F:metal ion binding"/>
    <property type="evidence" value="ECO:0007669"/>
    <property type="project" value="UniProtKB-KW"/>
</dbReference>
<keyword evidence="3" id="KW-0808">Transferase</keyword>
<evidence type="ECO:0000256" key="8">
    <source>
        <dbReference type="ARBA" id="ARBA00050776"/>
    </source>
</evidence>
<evidence type="ECO:0000313" key="10">
    <source>
        <dbReference type="EMBL" id="TET45212.1"/>
    </source>
</evidence>
<keyword evidence="6" id="KW-0408">Iron</keyword>
<dbReference type="FunFam" id="3.40.640.10:FF:000084">
    <property type="entry name" value="IscS-like cysteine desulfurase"/>
    <property type="match status" value="1"/>
</dbReference>
<dbReference type="InterPro" id="IPR015421">
    <property type="entry name" value="PyrdxlP-dep_Trfase_major"/>
</dbReference>
<feature type="domain" description="Aminotransferase class V" evidence="9">
    <location>
        <begin position="4"/>
        <end position="366"/>
    </location>
</feature>
<feature type="non-terminal residue" evidence="10">
    <location>
        <position position="367"/>
    </location>
</feature>
<dbReference type="GO" id="GO:0051536">
    <property type="term" value="F:iron-sulfur cluster binding"/>
    <property type="evidence" value="ECO:0007669"/>
    <property type="project" value="UniProtKB-KW"/>
</dbReference>
<accession>A0A523URP3</accession>
<dbReference type="InterPro" id="IPR000192">
    <property type="entry name" value="Aminotrans_V_dom"/>
</dbReference>
<dbReference type="PANTHER" id="PTHR11601">
    <property type="entry name" value="CYSTEINE DESULFURYLASE FAMILY MEMBER"/>
    <property type="match status" value="1"/>
</dbReference>
<comment type="catalytic activity">
    <reaction evidence="8">
        <text>(sulfur carrier)-H + L-cysteine = (sulfur carrier)-SH + L-alanine</text>
        <dbReference type="Rhea" id="RHEA:43892"/>
        <dbReference type="Rhea" id="RHEA-COMP:14737"/>
        <dbReference type="Rhea" id="RHEA-COMP:14739"/>
        <dbReference type="ChEBI" id="CHEBI:29917"/>
        <dbReference type="ChEBI" id="CHEBI:35235"/>
        <dbReference type="ChEBI" id="CHEBI:57972"/>
        <dbReference type="ChEBI" id="CHEBI:64428"/>
        <dbReference type="EC" id="2.8.1.7"/>
    </reaction>
</comment>
<dbReference type="NCBIfam" id="NF002806">
    <property type="entry name" value="PRK02948.1"/>
    <property type="match status" value="1"/>
</dbReference>
<keyword evidence="5" id="KW-0663">Pyridoxal phosphate</keyword>
<evidence type="ECO:0000259" key="9">
    <source>
        <dbReference type="Pfam" id="PF00266"/>
    </source>
</evidence>
<dbReference type="InterPro" id="IPR015422">
    <property type="entry name" value="PyrdxlP-dep_Trfase_small"/>
</dbReference>
<dbReference type="Gene3D" id="3.90.1150.10">
    <property type="entry name" value="Aspartate Aminotransferase, domain 1"/>
    <property type="match status" value="1"/>
</dbReference>
<comment type="caution">
    <text evidence="10">The sequence shown here is derived from an EMBL/GenBank/DDBJ whole genome shotgun (WGS) entry which is preliminary data.</text>
</comment>
<sequence>MRKVYLDHASGTPIHPKVREEMLPYLKEVFGNPSSLHQFGQEAASAIEKARRGVAGLIGAEPEEIIFTASGSEANNFALKGITLAHQKRGKHIIVSSIEHFSVLHSAKTLEKWGFKVTYLPVDQYGLVDPLKVARAMTEETILVSIMHANNEIGTIEPIEEISRVVKERKVYFHTDAVATTGIIPLDVGKLGVDCLSLSADQFYGPKGAGALFLRKGIRIMPFLEGGIQEEGRRAGTENVPGIVGLGKAAELAREEMEERRKHLVSLRDKLMTQLPRRIKNLRIDGHPEMHLPNNVHVCIEFIEGESMLMLLDSQGIAASSGSACTSRALKVSHVLEAIGVPAALAQGSLLFSLGMDNTEEDIDYLL</sequence>
<dbReference type="Pfam" id="PF00266">
    <property type="entry name" value="Aminotran_5"/>
    <property type="match status" value="1"/>
</dbReference>
<dbReference type="SUPFAM" id="SSF53383">
    <property type="entry name" value="PLP-dependent transferases"/>
    <property type="match status" value="1"/>
</dbReference>
<evidence type="ECO:0000256" key="3">
    <source>
        <dbReference type="ARBA" id="ARBA00022679"/>
    </source>
</evidence>
<evidence type="ECO:0000256" key="4">
    <source>
        <dbReference type="ARBA" id="ARBA00022723"/>
    </source>
</evidence>
<evidence type="ECO:0000256" key="7">
    <source>
        <dbReference type="ARBA" id="ARBA00023014"/>
    </source>
</evidence>
<protein>
    <submittedName>
        <fullName evidence="10">Cysteine desulfurase</fullName>
    </submittedName>
</protein>